<evidence type="ECO:0000256" key="3">
    <source>
        <dbReference type="ARBA" id="ARBA00023163"/>
    </source>
</evidence>
<dbReference type="InterPro" id="IPR036390">
    <property type="entry name" value="WH_DNA-bd_sf"/>
</dbReference>
<dbReference type="InterPro" id="IPR036388">
    <property type="entry name" value="WH-like_DNA-bd_sf"/>
</dbReference>
<dbReference type="AlphaFoldDB" id="A0A7J5C2H7"/>
<comment type="caution">
    <text evidence="5">The sequence shown here is derived from an EMBL/GenBank/DDBJ whole genome shotgun (WGS) entry which is preliminary data.</text>
</comment>
<evidence type="ECO:0000313" key="6">
    <source>
        <dbReference type="Proteomes" id="UP000467240"/>
    </source>
</evidence>
<organism evidence="5 6">
    <name type="scientific">Pseudoclavibacter chungangensis</name>
    <dbReference type="NCBI Taxonomy" id="587635"/>
    <lineage>
        <taxon>Bacteria</taxon>
        <taxon>Bacillati</taxon>
        <taxon>Actinomycetota</taxon>
        <taxon>Actinomycetes</taxon>
        <taxon>Micrococcales</taxon>
        <taxon>Microbacteriaceae</taxon>
        <taxon>Pseudoclavibacter</taxon>
    </lineage>
</organism>
<dbReference type="GO" id="GO:0003677">
    <property type="term" value="F:DNA binding"/>
    <property type="evidence" value="ECO:0007669"/>
    <property type="project" value="UniProtKB-KW"/>
</dbReference>
<feature type="domain" description="HTH hxlR-type" evidence="4">
    <location>
        <begin position="18"/>
        <end position="116"/>
    </location>
</feature>
<keyword evidence="2" id="KW-0238">DNA-binding</keyword>
<dbReference type="InterPro" id="IPR002577">
    <property type="entry name" value="HTH_HxlR"/>
</dbReference>
<evidence type="ECO:0000313" key="5">
    <source>
        <dbReference type="EMBL" id="KAB1660292.1"/>
    </source>
</evidence>
<dbReference type="PANTHER" id="PTHR33204:SF18">
    <property type="entry name" value="TRANSCRIPTIONAL REGULATORY PROTEIN"/>
    <property type="match status" value="1"/>
</dbReference>
<proteinExistence type="predicted"/>
<keyword evidence="1" id="KW-0805">Transcription regulation</keyword>
<dbReference type="OrthoDB" id="370168at2"/>
<dbReference type="Pfam" id="PF01638">
    <property type="entry name" value="HxlR"/>
    <property type="match status" value="1"/>
</dbReference>
<dbReference type="PROSITE" id="PS51118">
    <property type="entry name" value="HTH_HXLR"/>
    <property type="match status" value="1"/>
</dbReference>
<dbReference type="RefSeq" id="WP_158039392.1">
    <property type="nucleotide sequence ID" value="NZ_JACCFV010000001.1"/>
</dbReference>
<dbReference type="SUPFAM" id="SSF46785">
    <property type="entry name" value="Winged helix' DNA-binding domain"/>
    <property type="match status" value="1"/>
</dbReference>
<keyword evidence="6" id="KW-1185">Reference proteome</keyword>
<evidence type="ECO:0000259" key="4">
    <source>
        <dbReference type="PROSITE" id="PS51118"/>
    </source>
</evidence>
<evidence type="ECO:0000256" key="1">
    <source>
        <dbReference type="ARBA" id="ARBA00023015"/>
    </source>
</evidence>
<dbReference type="Gene3D" id="1.10.10.10">
    <property type="entry name" value="Winged helix-like DNA-binding domain superfamily/Winged helix DNA-binding domain"/>
    <property type="match status" value="1"/>
</dbReference>
<accession>A0A7J5C2H7</accession>
<reference evidence="5 6" key="1">
    <citation type="submission" date="2019-09" db="EMBL/GenBank/DDBJ databases">
        <title>Phylogeny of genus Pseudoclavibacter and closely related genus.</title>
        <authorList>
            <person name="Li Y."/>
        </authorList>
    </citation>
    <scope>NUCLEOTIDE SEQUENCE [LARGE SCALE GENOMIC DNA]</scope>
    <source>
        <strain evidence="5 6">DSM 23821</strain>
    </source>
</reference>
<protein>
    <submittedName>
        <fullName evidence="5">Helix-turn-helix transcriptional regulator</fullName>
    </submittedName>
</protein>
<dbReference type="Proteomes" id="UP000467240">
    <property type="component" value="Unassembled WGS sequence"/>
</dbReference>
<keyword evidence="3" id="KW-0804">Transcription</keyword>
<evidence type="ECO:0000256" key="2">
    <source>
        <dbReference type="ARBA" id="ARBA00023125"/>
    </source>
</evidence>
<name>A0A7J5C2H7_9MICO</name>
<dbReference type="EMBL" id="WBJZ01000003">
    <property type="protein sequence ID" value="KAB1660292.1"/>
    <property type="molecule type" value="Genomic_DNA"/>
</dbReference>
<gene>
    <name evidence="5" type="ORF">F8O01_02895</name>
</gene>
<sequence>MIRPTDTTPHDDRDAERCPCRPVLDVLSDRWSALVLETLADGPLRTGELRRRLDGVSAKVLSATLKRLVAHVLVERTVLPDVPAHVEYALTVLGTSALEPLHAVRVWAEAHGVPTSSSTGTAPTH</sequence>
<dbReference type="PANTHER" id="PTHR33204">
    <property type="entry name" value="TRANSCRIPTIONAL REGULATOR, MARR FAMILY"/>
    <property type="match status" value="1"/>
</dbReference>